<proteinExistence type="predicted"/>
<dbReference type="GO" id="GO:0005829">
    <property type="term" value="C:cytosol"/>
    <property type="evidence" value="ECO:0007669"/>
    <property type="project" value="TreeGrafter"/>
</dbReference>
<organism evidence="8 9">
    <name type="scientific">Siphonobacter aquaeclarae</name>
    <dbReference type="NCBI Taxonomy" id="563176"/>
    <lineage>
        <taxon>Bacteria</taxon>
        <taxon>Pseudomonadati</taxon>
        <taxon>Bacteroidota</taxon>
        <taxon>Cytophagia</taxon>
        <taxon>Cytophagales</taxon>
        <taxon>Cytophagaceae</taxon>
        <taxon>Siphonobacter</taxon>
    </lineage>
</organism>
<dbReference type="GO" id="GO:0008782">
    <property type="term" value="F:adenosylhomocysteine nucleosidase activity"/>
    <property type="evidence" value="ECO:0007669"/>
    <property type="project" value="UniProtKB-EC"/>
</dbReference>
<keyword evidence="9" id="KW-1185">Reference proteome</keyword>
<keyword evidence="6" id="KW-0732">Signal</keyword>
<reference evidence="8 9" key="1">
    <citation type="submission" date="2016-10" db="EMBL/GenBank/DDBJ databases">
        <authorList>
            <person name="de Groot N.N."/>
        </authorList>
    </citation>
    <scope>NUCLEOTIDE SEQUENCE [LARGE SCALE GENOMIC DNA]</scope>
    <source>
        <strain evidence="8 9">DSM 21668</strain>
    </source>
</reference>
<gene>
    <name evidence="8" type="ORF">SAMN04488090_3511</name>
</gene>
<keyword evidence="4" id="KW-0378">Hydrolase</keyword>
<dbReference type="NCBIfam" id="NF004079">
    <property type="entry name" value="PRK05584.1"/>
    <property type="match status" value="1"/>
</dbReference>
<dbReference type="Proteomes" id="UP000198901">
    <property type="component" value="Unassembled WGS sequence"/>
</dbReference>
<dbReference type="STRING" id="563176.SAMN04488090_3511"/>
<dbReference type="InterPro" id="IPR010049">
    <property type="entry name" value="MTA_SAH_Nsdase"/>
</dbReference>
<dbReference type="OrthoDB" id="9792278at2"/>
<dbReference type="Gene3D" id="3.40.50.1580">
    <property type="entry name" value="Nucleoside phosphorylase domain"/>
    <property type="match status" value="1"/>
</dbReference>
<dbReference type="EMBL" id="FNGS01000006">
    <property type="protein sequence ID" value="SDM45524.1"/>
    <property type="molecule type" value="Genomic_DNA"/>
</dbReference>
<comment type="pathway">
    <text evidence="1">Amino-acid biosynthesis; L-methionine biosynthesis via salvage pathway; S-methyl-5-thio-alpha-D-ribose 1-phosphate from S-methyl-5'-thioadenosine (hydrolase route): step 1/2.</text>
</comment>
<evidence type="ECO:0000256" key="2">
    <source>
        <dbReference type="ARBA" id="ARBA00011974"/>
    </source>
</evidence>
<feature type="chain" id="PRO_5011678702" description="adenosylhomocysteine nucleosidase" evidence="6">
    <location>
        <begin position="21"/>
        <end position="274"/>
    </location>
</feature>
<keyword evidence="5" id="KW-0486">Methionine biosynthesis</keyword>
<evidence type="ECO:0000259" key="7">
    <source>
        <dbReference type="Pfam" id="PF01048"/>
    </source>
</evidence>
<name>A0A1G9TD37_9BACT</name>
<dbReference type="CDD" id="cd09008">
    <property type="entry name" value="MTAN"/>
    <property type="match status" value="1"/>
</dbReference>
<feature type="domain" description="Nucleoside phosphorylase" evidence="7">
    <location>
        <begin position="34"/>
        <end position="271"/>
    </location>
</feature>
<evidence type="ECO:0000313" key="9">
    <source>
        <dbReference type="Proteomes" id="UP000198901"/>
    </source>
</evidence>
<dbReference type="GO" id="GO:0019284">
    <property type="term" value="P:L-methionine salvage from S-adenosylmethionine"/>
    <property type="evidence" value="ECO:0007669"/>
    <property type="project" value="TreeGrafter"/>
</dbReference>
<dbReference type="InterPro" id="IPR035994">
    <property type="entry name" value="Nucleoside_phosphorylase_sf"/>
</dbReference>
<evidence type="ECO:0000256" key="5">
    <source>
        <dbReference type="ARBA" id="ARBA00023167"/>
    </source>
</evidence>
<evidence type="ECO:0000256" key="3">
    <source>
        <dbReference type="ARBA" id="ARBA00022605"/>
    </source>
</evidence>
<dbReference type="EC" id="3.2.2.9" evidence="2"/>
<dbReference type="InterPro" id="IPR000845">
    <property type="entry name" value="Nucleoside_phosphorylase_d"/>
</dbReference>
<dbReference type="SUPFAM" id="SSF53167">
    <property type="entry name" value="Purine and uridine phosphorylases"/>
    <property type="match status" value="1"/>
</dbReference>
<dbReference type="GO" id="GO:0008930">
    <property type="term" value="F:methylthioadenosine nucleosidase activity"/>
    <property type="evidence" value="ECO:0007669"/>
    <property type="project" value="InterPro"/>
</dbReference>
<dbReference type="AlphaFoldDB" id="A0A1G9TD37"/>
<dbReference type="GO" id="GO:0019509">
    <property type="term" value="P:L-methionine salvage from methylthioadenosine"/>
    <property type="evidence" value="ECO:0007669"/>
    <property type="project" value="UniProtKB-UniPathway"/>
</dbReference>
<dbReference type="NCBIfam" id="TIGR01704">
    <property type="entry name" value="MTA_SAH-Nsdase"/>
    <property type="match status" value="1"/>
</dbReference>
<dbReference type="PANTHER" id="PTHR46832:SF1">
    <property type="entry name" value="5'-METHYLTHIOADENOSINE_S-ADENOSYLHOMOCYSTEINE NUCLEOSIDASE"/>
    <property type="match status" value="1"/>
</dbReference>
<sequence>MKTMKLLPFLLVLCCLTAQAQDDSFPRKPKNMTAIIGAFADEIDVIKNEMEDRHEERLEGLTFFEGKLKGRKIVAVLSGIGKVNAAVTTAILLEHYRPREVLFTGIAGGLDPAAQPGDIIVATRIVHHDFGRRDHTGMVVRPTRNPYTLTENPQYFPVDSSLLLLAGMVAPRIALEKVGAYQPVIRTGTIATGDVFMSSDSAAKEVRAKLGADAVEMEGAAVGQVCYQQKVPFLIIRSLSDNANHSASVDMSTYGPIAARNSAALVKALLERLK</sequence>
<accession>A0A1G9TD37</accession>
<evidence type="ECO:0000256" key="1">
    <source>
        <dbReference type="ARBA" id="ARBA00004945"/>
    </source>
</evidence>
<dbReference type="GO" id="GO:0009164">
    <property type="term" value="P:nucleoside catabolic process"/>
    <property type="evidence" value="ECO:0007669"/>
    <property type="project" value="InterPro"/>
</dbReference>
<evidence type="ECO:0000313" key="8">
    <source>
        <dbReference type="EMBL" id="SDM45524.1"/>
    </source>
</evidence>
<dbReference type="UniPathway" id="UPA00904">
    <property type="reaction ID" value="UER00871"/>
</dbReference>
<dbReference type="PANTHER" id="PTHR46832">
    <property type="entry name" value="5'-METHYLTHIOADENOSINE/S-ADENOSYLHOMOCYSTEINE NUCLEOSIDASE"/>
    <property type="match status" value="1"/>
</dbReference>
<protein>
    <recommendedName>
        <fullName evidence="2">adenosylhomocysteine nucleosidase</fullName>
        <ecNumber evidence="2">3.2.2.9</ecNumber>
    </recommendedName>
</protein>
<evidence type="ECO:0000256" key="6">
    <source>
        <dbReference type="SAM" id="SignalP"/>
    </source>
</evidence>
<feature type="signal peptide" evidence="6">
    <location>
        <begin position="1"/>
        <end position="20"/>
    </location>
</feature>
<keyword evidence="3" id="KW-0028">Amino-acid biosynthesis</keyword>
<evidence type="ECO:0000256" key="4">
    <source>
        <dbReference type="ARBA" id="ARBA00022801"/>
    </source>
</evidence>
<dbReference type="Pfam" id="PF01048">
    <property type="entry name" value="PNP_UDP_1"/>
    <property type="match status" value="1"/>
</dbReference>